<name>A0AC34FQA2_9BILA</name>
<dbReference type="WBParaSite" id="ES5_v2.g19306.t1">
    <property type="protein sequence ID" value="ES5_v2.g19306.t1"/>
    <property type="gene ID" value="ES5_v2.g19306"/>
</dbReference>
<sequence>MKFKAFHRLLNHSSSENQIESFRAGDDGGNFQRVHPPAFGTISANGKSGESTLENSMLLLNKAGIASRGKNYFTGLQQQQAAKNVEALNLLKIKFPASDNLMASNQPANDSKDEQAYYTARETLLFVTTALEKLPNVPSGNINGDENEEAVQNELDSTAFGVGVKKSTINMKANLGLMEESEKIKKKFEELKKKEKQ</sequence>
<accession>A0AC34FQA2</accession>
<evidence type="ECO:0000313" key="2">
    <source>
        <dbReference type="WBParaSite" id="ES5_v2.g19306.t1"/>
    </source>
</evidence>
<protein>
    <submittedName>
        <fullName evidence="2">Uncharacterized protein</fullName>
    </submittedName>
</protein>
<evidence type="ECO:0000313" key="1">
    <source>
        <dbReference type="Proteomes" id="UP000887579"/>
    </source>
</evidence>
<organism evidence="1 2">
    <name type="scientific">Panagrolaimus sp. ES5</name>
    <dbReference type="NCBI Taxonomy" id="591445"/>
    <lineage>
        <taxon>Eukaryota</taxon>
        <taxon>Metazoa</taxon>
        <taxon>Ecdysozoa</taxon>
        <taxon>Nematoda</taxon>
        <taxon>Chromadorea</taxon>
        <taxon>Rhabditida</taxon>
        <taxon>Tylenchina</taxon>
        <taxon>Panagrolaimomorpha</taxon>
        <taxon>Panagrolaimoidea</taxon>
        <taxon>Panagrolaimidae</taxon>
        <taxon>Panagrolaimus</taxon>
    </lineage>
</organism>
<proteinExistence type="predicted"/>
<reference evidence="2" key="1">
    <citation type="submission" date="2022-11" db="UniProtKB">
        <authorList>
            <consortium name="WormBaseParasite"/>
        </authorList>
    </citation>
    <scope>IDENTIFICATION</scope>
</reference>
<dbReference type="Proteomes" id="UP000887579">
    <property type="component" value="Unplaced"/>
</dbReference>